<dbReference type="SUPFAM" id="SSF51161">
    <property type="entry name" value="Trimeric LpxA-like enzymes"/>
    <property type="match status" value="1"/>
</dbReference>
<evidence type="ECO:0000313" key="3">
    <source>
        <dbReference type="Proteomes" id="UP000534186"/>
    </source>
</evidence>
<keyword evidence="1" id="KW-0472">Membrane</keyword>
<keyword evidence="1" id="KW-1133">Transmembrane helix</keyword>
<dbReference type="Proteomes" id="UP000534186">
    <property type="component" value="Unassembled WGS sequence"/>
</dbReference>
<protein>
    <recommendedName>
        <fullName evidence="4">Polymer-forming cytoskeletal protein</fullName>
    </recommendedName>
</protein>
<sequence length="192" mass="20013">MASAYHFLHVLSSGGILLNFALRSLVLTLLFASAALAQSPGNRAYVGEDIYVASGQQVHNAMCIFCSVQVEGDLTGRVIVLFGSLNVTGHVEKGATVIGGNAVVDSQARIGGDTTVLGGNAVYESDESFGGSAYVLGGHLSHVPLAHGQVSSHPRVSLSPLFSILMGVLVLLLLSALFVPQVRRRIAVNQTS</sequence>
<evidence type="ECO:0000313" key="2">
    <source>
        <dbReference type="EMBL" id="NYF53776.1"/>
    </source>
</evidence>
<name>A0A7Y9NQM9_9BACT</name>
<gene>
    <name evidence="2" type="ORF">HDF12_004175</name>
</gene>
<accession>A0A7Y9NQM9</accession>
<proteinExistence type="predicted"/>
<evidence type="ECO:0008006" key="4">
    <source>
        <dbReference type="Google" id="ProtNLM"/>
    </source>
</evidence>
<keyword evidence="1" id="KW-0812">Transmembrane</keyword>
<comment type="caution">
    <text evidence="2">The sequence shown here is derived from an EMBL/GenBank/DDBJ whole genome shotgun (WGS) entry which is preliminary data.</text>
</comment>
<dbReference type="EMBL" id="JACCCV010000002">
    <property type="protein sequence ID" value="NYF53776.1"/>
    <property type="molecule type" value="Genomic_DNA"/>
</dbReference>
<organism evidence="2 3">
    <name type="scientific">Tunturiibacter lichenicola</name>
    <dbReference type="NCBI Taxonomy" id="2051959"/>
    <lineage>
        <taxon>Bacteria</taxon>
        <taxon>Pseudomonadati</taxon>
        <taxon>Acidobacteriota</taxon>
        <taxon>Terriglobia</taxon>
        <taxon>Terriglobales</taxon>
        <taxon>Acidobacteriaceae</taxon>
        <taxon>Tunturiibacter</taxon>
    </lineage>
</organism>
<feature type="transmembrane region" description="Helical" evidence="1">
    <location>
        <begin position="161"/>
        <end position="179"/>
    </location>
</feature>
<reference evidence="2 3" key="1">
    <citation type="submission" date="2020-07" db="EMBL/GenBank/DDBJ databases">
        <title>Genomic Encyclopedia of Type Strains, Phase IV (KMG-V): Genome sequencing to study the core and pangenomes of soil and plant-associated prokaryotes.</title>
        <authorList>
            <person name="Whitman W."/>
        </authorList>
    </citation>
    <scope>NUCLEOTIDE SEQUENCE [LARGE SCALE GENOMIC DNA]</scope>
    <source>
        <strain evidence="2 3">M8UP30</strain>
    </source>
</reference>
<dbReference type="InterPro" id="IPR011004">
    <property type="entry name" value="Trimer_LpxA-like_sf"/>
</dbReference>
<evidence type="ECO:0000256" key="1">
    <source>
        <dbReference type="SAM" id="Phobius"/>
    </source>
</evidence>
<dbReference type="AlphaFoldDB" id="A0A7Y9NQM9"/>